<evidence type="ECO:0000313" key="7">
    <source>
        <dbReference type="EMBL" id="MEQ2471950.1"/>
    </source>
</evidence>
<dbReference type="Proteomes" id="UP001438008">
    <property type="component" value="Unassembled WGS sequence"/>
</dbReference>
<feature type="transmembrane region" description="Helical" evidence="6">
    <location>
        <begin position="249"/>
        <end position="269"/>
    </location>
</feature>
<keyword evidence="4 6" id="KW-1133">Transmembrane helix</keyword>
<feature type="transmembrane region" description="Helical" evidence="6">
    <location>
        <begin position="321"/>
        <end position="339"/>
    </location>
</feature>
<feature type="transmembrane region" description="Helical" evidence="6">
    <location>
        <begin position="409"/>
        <end position="426"/>
    </location>
</feature>
<feature type="transmembrane region" description="Helical" evidence="6">
    <location>
        <begin position="438"/>
        <end position="457"/>
    </location>
</feature>
<evidence type="ECO:0000256" key="4">
    <source>
        <dbReference type="ARBA" id="ARBA00022989"/>
    </source>
</evidence>
<dbReference type="InterPro" id="IPR002797">
    <property type="entry name" value="Polysacc_synth"/>
</dbReference>
<feature type="transmembrane region" description="Helical" evidence="6">
    <location>
        <begin position="142"/>
        <end position="160"/>
    </location>
</feature>
<keyword evidence="5 6" id="KW-0472">Membrane</keyword>
<feature type="transmembrane region" description="Helical" evidence="6">
    <location>
        <begin position="82"/>
        <end position="106"/>
    </location>
</feature>
<accession>A0ABV1FGB8</accession>
<evidence type="ECO:0000256" key="1">
    <source>
        <dbReference type="ARBA" id="ARBA00004651"/>
    </source>
</evidence>
<sequence length="467" mass="53057">MKSKIGKNLIYNISYQMLAFLAPLITTPYVSRVLGPHNIGIYSYNYSIAYYFVIFIMLGLNNYGNRQIAKGKVEGNGNVERIFCEIYSMQISIAIIVIMGYIFYGIFIGKTIIVWLFFPYVLSGMLDINWLFFGLERFDLTVFRNSVIKIFTIILVFVLVKNSDDISIYCLLMAGSYLASQVIMWMFLRKIIKFHWVPFSVFRKHIRPNIILFIPIIAVSLYKIMDKIMLGQMSTLIEVGFYESAEKVIAIPMGIVTAIGTVMLPRISSLVKTDEEAANKFFLPMIGVSMFLVSALCFGMISVSTEFIPVFYGKGYDKCILLYMILLPSTLFLAYSNVVRTQYLIPFEQDWIFIISVIIGAIVNIVINTLLIPRYASVGAAVGTLLAEGSVCVFQIVASFKKLEQRESIKCAITFMMNGIIMYASIRKIYYNNNMITILLKIAIGGIVYIALFLIEYRKNIKVAISK</sequence>
<evidence type="ECO:0000256" key="2">
    <source>
        <dbReference type="ARBA" id="ARBA00022475"/>
    </source>
</evidence>
<keyword evidence="8" id="KW-1185">Reference proteome</keyword>
<dbReference type="EMBL" id="JBBMFE010000003">
    <property type="protein sequence ID" value="MEQ2471950.1"/>
    <property type="molecule type" value="Genomic_DNA"/>
</dbReference>
<keyword evidence="2" id="KW-1003">Cell membrane</keyword>
<protein>
    <submittedName>
        <fullName evidence="7">Oligosaccharide flippase family protein</fullName>
    </submittedName>
</protein>
<reference evidence="7 8" key="1">
    <citation type="submission" date="2024-03" db="EMBL/GenBank/DDBJ databases">
        <title>Human intestinal bacterial collection.</title>
        <authorList>
            <person name="Pauvert C."/>
            <person name="Hitch T.C.A."/>
            <person name="Clavel T."/>
        </authorList>
    </citation>
    <scope>NUCLEOTIDE SEQUENCE [LARGE SCALE GENOMIC DNA]</scope>
    <source>
        <strain evidence="7 8">CLA-AA-H132</strain>
    </source>
</reference>
<feature type="transmembrane region" description="Helical" evidence="6">
    <location>
        <begin position="42"/>
        <end position="61"/>
    </location>
</feature>
<feature type="transmembrane region" description="Helical" evidence="6">
    <location>
        <begin position="166"/>
        <end position="188"/>
    </location>
</feature>
<organism evidence="7 8">
    <name type="scientific">Laedolimicola intestinihominis</name>
    <dbReference type="NCBI Taxonomy" id="3133166"/>
    <lineage>
        <taxon>Bacteria</taxon>
        <taxon>Bacillati</taxon>
        <taxon>Bacillota</taxon>
        <taxon>Clostridia</taxon>
        <taxon>Lachnospirales</taxon>
        <taxon>Lachnospiraceae</taxon>
        <taxon>Laedolimicola</taxon>
    </lineage>
</organism>
<feature type="transmembrane region" description="Helical" evidence="6">
    <location>
        <begin position="209"/>
        <end position="225"/>
    </location>
</feature>
<evidence type="ECO:0000256" key="3">
    <source>
        <dbReference type="ARBA" id="ARBA00022692"/>
    </source>
</evidence>
<comment type="subcellular location">
    <subcellularLocation>
        <location evidence="1">Cell membrane</location>
        <topology evidence="1">Multi-pass membrane protein</topology>
    </subcellularLocation>
</comment>
<dbReference type="Pfam" id="PF01943">
    <property type="entry name" value="Polysacc_synt"/>
    <property type="match status" value="1"/>
</dbReference>
<feature type="transmembrane region" description="Helical" evidence="6">
    <location>
        <begin position="9"/>
        <end position="30"/>
    </location>
</feature>
<dbReference type="InterPro" id="IPR050833">
    <property type="entry name" value="Poly_Biosynth_Transport"/>
</dbReference>
<name>A0ABV1FGB8_9FIRM</name>
<proteinExistence type="predicted"/>
<feature type="transmembrane region" description="Helical" evidence="6">
    <location>
        <begin position="378"/>
        <end position="397"/>
    </location>
</feature>
<evidence type="ECO:0000256" key="6">
    <source>
        <dbReference type="SAM" id="Phobius"/>
    </source>
</evidence>
<dbReference type="PANTHER" id="PTHR30250:SF11">
    <property type="entry name" value="O-ANTIGEN TRANSPORTER-RELATED"/>
    <property type="match status" value="1"/>
</dbReference>
<keyword evidence="3 6" id="KW-0812">Transmembrane</keyword>
<dbReference type="PANTHER" id="PTHR30250">
    <property type="entry name" value="PST FAMILY PREDICTED COLANIC ACID TRANSPORTER"/>
    <property type="match status" value="1"/>
</dbReference>
<evidence type="ECO:0000313" key="8">
    <source>
        <dbReference type="Proteomes" id="UP001438008"/>
    </source>
</evidence>
<feature type="transmembrane region" description="Helical" evidence="6">
    <location>
        <begin position="112"/>
        <end position="135"/>
    </location>
</feature>
<gene>
    <name evidence="7" type="ORF">WMO29_05520</name>
</gene>
<feature type="transmembrane region" description="Helical" evidence="6">
    <location>
        <begin position="281"/>
        <end position="301"/>
    </location>
</feature>
<feature type="transmembrane region" description="Helical" evidence="6">
    <location>
        <begin position="351"/>
        <end position="372"/>
    </location>
</feature>
<evidence type="ECO:0000256" key="5">
    <source>
        <dbReference type="ARBA" id="ARBA00023136"/>
    </source>
</evidence>
<dbReference type="RefSeq" id="WP_349164107.1">
    <property type="nucleotide sequence ID" value="NZ_JBBMFE010000003.1"/>
</dbReference>
<comment type="caution">
    <text evidence="7">The sequence shown here is derived from an EMBL/GenBank/DDBJ whole genome shotgun (WGS) entry which is preliminary data.</text>
</comment>